<accession>A0A5E6MA52</accession>
<dbReference type="AlphaFoldDB" id="A0A5E6MA52"/>
<comment type="caution">
    <text evidence="2">The sequence shown here is derived from an EMBL/GenBank/DDBJ whole genome shotgun (WGS) entry which is preliminary data.</text>
</comment>
<evidence type="ECO:0000313" key="2">
    <source>
        <dbReference type="EMBL" id="VVM04633.1"/>
    </source>
</evidence>
<gene>
    <name evidence="2" type="ORF">MAMC_00155</name>
</gene>
<evidence type="ECO:0000313" key="3">
    <source>
        <dbReference type="Proteomes" id="UP000381693"/>
    </source>
</evidence>
<dbReference type="EMBL" id="CABFUZ020000023">
    <property type="protein sequence ID" value="VVM04633.1"/>
    <property type="molecule type" value="Genomic_DNA"/>
</dbReference>
<name>A0A5E6MA52_9BACT</name>
<dbReference type="RefSeq" id="WP_142524307.1">
    <property type="nucleotide sequence ID" value="NZ_CABFUZ020000023.1"/>
</dbReference>
<protein>
    <submittedName>
        <fullName evidence="2">Uncharacterized protein</fullName>
    </submittedName>
</protein>
<feature type="region of interest" description="Disordered" evidence="1">
    <location>
        <begin position="24"/>
        <end position="89"/>
    </location>
</feature>
<organism evidence="2 3">
    <name type="scientific">Methylacidimicrobium cyclopophantes</name>
    <dbReference type="NCBI Taxonomy" id="1041766"/>
    <lineage>
        <taxon>Bacteria</taxon>
        <taxon>Pseudomonadati</taxon>
        <taxon>Verrucomicrobiota</taxon>
        <taxon>Methylacidimicrobium</taxon>
    </lineage>
</organism>
<feature type="compositionally biased region" description="Low complexity" evidence="1">
    <location>
        <begin position="46"/>
        <end position="63"/>
    </location>
</feature>
<evidence type="ECO:0000256" key="1">
    <source>
        <dbReference type="SAM" id="MobiDB-lite"/>
    </source>
</evidence>
<proteinExistence type="predicted"/>
<sequence length="89" mass="9812">MLSRRGRISLFDFPNLFRHNLRGARKPEVERKGGNFSLDETTAPNATATDSSSRSASRQTPQRLSAALAMKALDPPPLETPIASLLRLH</sequence>
<keyword evidence="3" id="KW-1185">Reference proteome</keyword>
<reference evidence="2" key="1">
    <citation type="submission" date="2019-09" db="EMBL/GenBank/DDBJ databases">
        <authorList>
            <person name="Cremers G."/>
        </authorList>
    </citation>
    <scope>NUCLEOTIDE SEQUENCE [LARGE SCALE GENOMIC DNA]</scope>
    <source>
        <strain evidence="2">3B</strain>
    </source>
</reference>
<dbReference type="Proteomes" id="UP000381693">
    <property type="component" value="Unassembled WGS sequence"/>
</dbReference>